<evidence type="ECO:0000313" key="3">
    <source>
        <dbReference type="Proteomes" id="UP000799436"/>
    </source>
</evidence>
<accession>A0A6G1LFE4</accession>
<dbReference type="AlphaFoldDB" id="A0A6G1LFE4"/>
<dbReference type="EMBL" id="ML995823">
    <property type="protein sequence ID" value="KAF2770884.1"/>
    <property type="molecule type" value="Genomic_DNA"/>
</dbReference>
<evidence type="ECO:0000256" key="1">
    <source>
        <dbReference type="SAM" id="MobiDB-lite"/>
    </source>
</evidence>
<dbReference type="OrthoDB" id="2367685at2759"/>
<dbReference type="Proteomes" id="UP000799436">
    <property type="component" value="Unassembled WGS sequence"/>
</dbReference>
<sequence>MAAPQVPTPGGTPAHGNPYPTPGSHDGGGEAATRSFGAEGSEGERGLGVSSSIFV</sequence>
<proteinExistence type="predicted"/>
<gene>
    <name evidence="2" type="ORF">EJ03DRAFT_326203</name>
</gene>
<name>A0A6G1LFE4_9PEZI</name>
<evidence type="ECO:0000313" key="2">
    <source>
        <dbReference type="EMBL" id="KAF2770884.1"/>
    </source>
</evidence>
<reference evidence="2" key="1">
    <citation type="journal article" date="2020" name="Stud. Mycol.">
        <title>101 Dothideomycetes genomes: a test case for predicting lifestyles and emergence of pathogens.</title>
        <authorList>
            <person name="Haridas S."/>
            <person name="Albert R."/>
            <person name="Binder M."/>
            <person name="Bloem J."/>
            <person name="Labutti K."/>
            <person name="Salamov A."/>
            <person name="Andreopoulos B."/>
            <person name="Baker S."/>
            <person name="Barry K."/>
            <person name="Bills G."/>
            <person name="Bluhm B."/>
            <person name="Cannon C."/>
            <person name="Castanera R."/>
            <person name="Culley D."/>
            <person name="Daum C."/>
            <person name="Ezra D."/>
            <person name="Gonzalez J."/>
            <person name="Henrissat B."/>
            <person name="Kuo A."/>
            <person name="Liang C."/>
            <person name="Lipzen A."/>
            <person name="Lutzoni F."/>
            <person name="Magnuson J."/>
            <person name="Mondo S."/>
            <person name="Nolan M."/>
            <person name="Ohm R."/>
            <person name="Pangilinan J."/>
            <person name="Park H.-J."/>
            <person name="Ramirez L."/>
            <person name="Alfaro M."/>
            <person name="Sun H."/>
            <person name="Tritt A."/>
            <person name="Yoshinaga Y."/>
            <person name="Zwiers L.-H."/>
            <person name="Turgeon B."/>
            <person name="Goodwin S."/>
            <person name="Spatafora J."/>
            <person name="Crous P."/>
            <person name="Grigoriev I."/>
        </authorList>
    </citation>
    <scope>NUCLEOTIDE SEQUENCE</scope>
    <source>
        <strain evidence="2">CBS 116005</strain>
    </source>
</reference>
<feature type="region of interest" description="Disordered" evidence="1">
    <location>
        <begin position="1"/>
        <end position="55"/>
    </location>
</feature>
<organism evidence="2 3">
    <name type="scientific">Teratosphaeria nubilosa</name>
    <dbReference type="NCBI Taxonomy" id="161662"/>
    <lineage>
        <taxon>Eukaryota</taxon>
        <taxon>Fungi</taxon>
        <taxon>Dikarya</taxon>
        <taxon>Ascomycota</taxon>
        <taxon>Pezizomycotina</taxon>
        <taxon>Dothideomycetes</taxon>
        <taxon>Dothideomycetidae</taxon>
        <taxon>Mycosphaerellales</taxon>
        <taxon>Teratosphaeriaceae</taxon>
        <taxon>Teratosphaeria</taxon>
    </lineage>
</organism>
<protein>
    <submittedName>
        <fullName evidence="2">Uncharacterized protein</fullName>
    </submittedName>
</protein>
<keyword evidence="3" id="KW-1185">Reference proteome</keyword>